<protein>
    <submittedName>
        <fullName evidence="2">SAVED domain-containing protein</fullName>
    </submittedName>
</protein>
<proteinExistence type="predicted"/>
<dbReference type="Proteomes" id="UP001220610">
    <property type="component" value="Chromosome"/>
</dbReference>
<dbReference type="NCBIfam" id="NF033611">
    <property type="entry name" value="SAVED"/>
    <property type="match status" value="1"/>
</dbReference>
<organism evidence="2 3">
    <name type="scientific">Candidatus Pseudobacter hemicellulosilyticus</name>
    <dbReference type="NCBI Taxonomy" id="3121375"/>
    <lineage>
        <taxon>Bacteria</taxon>
        <taxon>Pseudomonadati</taxon>
        <taxon>Bacteroidota</taxon>
        <taxon>Chitinophagia</taxon>
        <taxon>Chitinophagales</taxon>
        <taxon>Chitinophagaceae</taxon>
        <taxon>Pseudobacter</taxon>
    </lineage>
</organism>
<gene>
    <name evidence="2" type="ORF">P0Y53_00480</name>
</gene>
<evidence type="ECO:0000313" key="3">
    <source>
        <dbReference type="Proteomes" id="UP001220610"/>
    </source>
</evidence>
<evidence type="ECO:0000259" key="1">
    <source>
        <dbReference type="Pfam" id="PF18145"/>
    </source>
</evidence>
<dbReference type="Pfam" id="PF18145">
    <property type="entry name" value="SAVED"/>
    <property type="match status" value="1"/>
</dbReference>
<accession>A0AAJ6BFS1</accession>
<dbReference type="InterPro" id="IPR040836">
    <property type="entry name" value="SAVED"/>
</dbReference>
<dbReference type="EMBL" id="CP119311">
    <property type="protein sequence ID" value="WEK35960.1"/>
    <property type="molecule type" value="Genomic_DNA"/>
</dbReference>
<sequence>MDSVIALQAGLDFQGSFFWFQAAKLRMAHTKVAKIQWESTSTVEGFDDVVVHYDPGTLAGANLIRKDGYQVKYHVDHKRQFTCAALIDPSFIGTKDATILNRLYNAYLKDNNVSSHTRLWMVNSWGLDASDEIGKLLDNEGAFRIGVLFDGKADTTKYGRIRKSWRDHLGITDDDILKKVLLPLRIDHSYDSQSKLNEKLSLSLLAAKLQPLEGDKHINPYSDLIKKLHAAGITEFDVSKFSEICTREGLYLPDGEAQVEDVHRIGVRSFKSGAETLHLEVVDILCLLNSFTGRFLNEGNNWDQIHALLVPFAEKATATKKIIELHLDTHLSVAFTLGYYLTPKTGAVVRVVQKTPAGKMTWSPDPAQLSSPATNNWVGECTTLNPSGNDIVVSISATHDIKAVIENFVMDNLQEVAAVLSYSLPTPSNSAFRDGSHVVASIYELVGLIRKEQAKIKGVGKVHIFMAAPNAFSFYLGQHAHPLGSLTLYEYDFHRLRDGSYHPAITLPM</sequence>
<reference evidence="2" key="1">
    <citation type="submission" date="2023-03" db="EMBL/GenBank/DDBJ databases">
        <title>Andean soil-derived lignocellulolytic bacterial consortium as a source of novel taxa and putative plastic-active enzymes.</title>
        <authorList>
            <person name="Diaz-Garcia L."/>
            <person name="Chuvochina M."/>
            <person name="Feuerriegel G."/>
            <person name="Bunk B."/>
            <person name="Sproer C."/>
            <person name="Streit W.R."/>
            <person name="Rodriguez L.M."/>
            <person name="Overmann J."/>
            <person name="Jimenez D.J."/>
        </authorList>
    </citation>
    <scope>NUCLEOTIDE SEQUENCE</scope>
    <source>
        <strain evidence="2">MAG 7</strain>
    </source>
</reference>
<feature type="domain" description="SMODS-associated and fused to various effectors" evidence="1">
    <location>
        <begin position="318"/>
        <end position="507"/>
    </location>
</feature>
<evidence type="ECO:0000313" key="2">
    <source>
        <dbReference type="EMBL" id="WEK35960.1"/>
    </source>
</evidence>
<dbReference type="AlphaFoldDB" id="A0AAJ6BFS1"/>
<name>A0AAJ6BFS1_9BACT</name>